<feature type="transmembrane region" description="Helical" evidence="1">
    <location>
        <begin position="120"/>
        <end position="138"/>
    </location>
</feature>
<gene>
    <name evidence="2" type="ORF">YC6258_01907</name>
</gene>
<dbReference type="InterPro" id="IPR046513">
    <property type="entry name" value="DUF6691"/>
</dbReference>
<feature type="transmembrane region" description="Helical" evidence="1">
    <location>
        <begin position="50"/>
        <end position="67"/>
    </location>
</feature>
<feature type="transmembrane region" description="Helical" evidence="1">
    <location>
        <begin position="88"/>
        <end position="108"/>
    </location>
</feature>
<protein>
    <submittedName>
        <fullName evidence="2">Putative transporter component</fullName>
    </submittedName>
</protein>
<dbReference type="EMBL" id="CP007142">
    <property type="protein sequence ID" value="AJQ93951.1"/>
    <property type="molecule type" value="Genomic_DNA"/>
</dbReference>
<dbReference type="Proteomes" id="UP000032266">
    <property type="component" value="Chromosome"/>
</dbReference>
<organism evidence="2 3">
    <name type="scientific">Gynuella sunshinyii YC6258</name>
    <dbReference type="NCBI Taxonomy" id="1445510"/>
    <lineage>
        <taxon>Bacteria</taxon>
        <taxon>Pseudomonadati</taxon>
        <taxon>Pseudomonadota</taxon>
        <taxon>Gammaproteobacteria</taxon>
        <taxon>Oceanospirillales</taxon>
        <taxon>Saccharospirillaceae</taxon>
        <taxon>Gynuella</taxon>
    </lineage>
</organism>
<accession>A0A0C5VI53</accession>
<evidence type="ECO:0000313" key="3">
    <source>
        <dbReference type="Proteomes" id="UP000032266"/>
    </source>
</evidence>
<keyword evidence="1" id="KW-1133">Transmembrane helix</keyword>
<dbReference type="STRING" id="1445510.YC6258_01907"/>
<feature type="transmembrane region" description="Helical" evidence="1">
    <location>
        <begin position="7"/>
        <end position="30"/>
    </location>
</feature>
<name>A0A0C5VI53_9GAMM</name>
<keyword evidence="1" id="KW-0472">Membrane</keyword>
<keyword evidence="3" id="KW-1185">Reference proteome</keyword>
<dbReference type="OrthoDB" id="9790409at2"/>
<evidence type="ECO:0000313" key="2">
    <source>
        <dbReference type="EMBL" id="AJQ93951.1"/>
    </source>
</evidence>
<dbReference type="Pfam" id="PF20398">
    <property type="entry name" value="DUF6691"/>
    <property type="match status" value="1"/>
</dbReference>
<dbReference type="KEGG" id="gsn:YC6258_01907"/>
<keyword evidence="1" id="KW-0812">Transmembrane</keyword>
<evidence type="ECO:0000256" key="1">
    <source>
        <dbReference type="SAM" id="Phobius"/>
    </source>
</evidence>
<proteinExistence type="predicted"/>
<sequence length="146" mass="15766">MTHSDRLFARISVPLISGVVFGLGLLISGMNNPGKIRGFLDILGAWQPQLIAVMIPAVIIFGLAFRYSRTLKAPWLHDIFHMPSLNGISLRLLAGATLFGIGWGLIGLCPGPVLVDLASFQWPVYGFLIAMIAGNRLAHHLIGPAK</sequence>
<dbReference type="HOGENOM" id="CLU_037802_2_1_6"/>
<reference evidence="2 3" key="1">
    <citation type="submission" date="2014-01" db="EMBL/GenBank/DDBJ databases">
        <title>Full genme sequencing of cellulolytic bacterium Gynuella sunshinyii YC6258T gen. nov., sp. nov.</title>
        <authorList>
            <person name="Khan H."/>
            <person name="Chung E.J."/>
            <person name="Chung Y.R."/>
        </authorList>
    </citation>
    <scope>NUCLEOTIDE SEQUENCE [LARGE SCALE GENOMIC DNA]</scope>
    <source>
        <strain evidence="2 3">YC6258</strain>
    </source>
</reference>
<dbReference type="AlphaFoldDB" id="A0A0C5VI53"/>
<dbReference type="RefSeq" id="WP_044616590.1">
    <property type="nucleotide sequence ID" value="NZ_CP007142.1"/>
</dbReference>